<dbReference type="Pfam" id="PF20256">
    <property type="entry name" value="MoCoBD_2"/>
    <property type="match status" value="1"/>
</dbReference>
<dbReference type="SUPFAM" id="SSF54665">
    <property type="entry name" value="CO dehydrogenase molybdoprotein N-domain-like"/>
    <property type="match status" value="1"/>
</dbReference>
<dbReference type="InterPro" id="IPR016208">
    <property type="entry name" value="Ald_Oxase/xanthine_DH-like"/>
</dbReference>
<keyword evidence="2" id="KW-0560">Oxidoreductase</keyword>
<dbReference type="SMART" id="SM01008">
    <property type="entry name" value="Ald_Xan_dh_C"/>
    <property type="match status" value="1"/>
</dbReference>
<dbReference type="SUPFAM" id="SSF56003">
    <property type="entry name" value="Molybdenum cofactor-binding domain"/>
    <property type="match status" value="1"/>
</dbReference>
<dbReference type="InterPro" id="IPR000674">
    <property type="entry name" value="Ald_Oxase/Xan_DH_a/b"/>
</dbReference>
<dbReference type="PANTHER" id="PTHR11908:SF132">
    <property type="entry name" value="ALDEHYDE OXIDASE 1-RELATED"/>
    <property type="match status" value="1"/>
</dbReference>
<dbReference type="InterPro" id="IPR037165">
    <property type="entry name" value="AldOxase/xan_DH_Mopterin-bd_sf"/>
</dbReference>
<dbReference type="InterPro" id="IPR008274">
    <property type="entry name" value="AldOxase/xan_DH_MoCoBD1"/>
</dbReference>
<organism evidence="5 6">
    <name type="scientific">Rubrivirga litoralis</name>
    <dbReference type="NCBI Taxonomy" id="3075598"/>
    <lineage>
        <taxon>Bacteria</taxon>
        <taxon>Pseudomonadati</taxon>
        <taxon>Rhodothermota</taxon>
        <taxon>Rhodothermia</taxon>
        <taxon>Rhodothermales</taxon>
        <taxon>Rubricoccaceae</taxon>
        <taxon>Rubrivirga</taxon>
    </lineage>
</organism>
<dbReference type="InterPro" id="IPR036856">
    <property type="entry name" value="Ald_Oxase/Xan_DH_a/b_sf"/>
</dbReference>
<dbReference type="Pfam" id="PF02738">
    <property type="entry name" value="MoCoBD_1"/>
    <property type="match status" value="2"/>
</dbReference>
<accession>A0ABU3BTP5</accession>
<dbReference type="Pfam" id="PF01315">
    <property type="entry name" value="Ald_Xan_dh_C"/>
    <property type="match status" value="1"/>
</dbReference>
<evidence type="ECO:0000256" key="1">
    <source>
        <dbReference type="ARBA" id="ARBA00022505"/>
    </source>
</evidence>
<dbReference type="InterPro" id="IPR046867">
    <property type="entry name" value="AldOxase/xan_DH_MoCoBD2"/>
</dbReference>
<dbReference type="Gene3D" id="3.30.365.10">
    <property type="entry name" value="Aldehyde oxidase/xanthine dehydrogenase, molybdopterin binding domain"/>
    <property type="match status" value="4"/>
</dbReference>
<evidence type="ECO:0000313" key="6">
    <source>
        <dbReference type="Proteomes" id="UP001267426"/>
    </source>
</evidence>
<feature type="domain" description="Aldehyde oxidase/xanthine dehydrogenase a/b hammerhead" evidence="4">
    <location>
        <begin position="24"/>
        <end position="142"/>
    </location>
</feature>
<sequence>MTTTQTTPIIGQATRRVTGPLKVSGQATYAAEFSKDFGPELAHGVLVTTMAASGRIASIDTEQAEAAPGVVRVFTHLNAPELPYEEPVMRPQVQPQVGDPLRPLQTDQIFFSGQTVAVVVAETLEQAEHAATLVRVTVDEAPADTNLHAARQRPEADEEQDTPRVSAPKKPAENSTMTGRPSDVTVGDPDAAFEAAAHTVDLDIEIKTLVNHPIEPHATIAWWEGNKLTVHDKTQWVDNARHKLALAFGIRQEEIDLKVDALNTAKDAVESVLGIRESSVRVITPFTGGGFGSGLRTWPHTFLTAMAARELDRPVRLVLTRAEMFTSVGHRPHNLQRVRLGADADGRLQSVIHEGWQETSVYEEYTMNLLNTTRMAYATPNLRTTYRLVPLNVQTPTSMRAPGECSGAHALEVTMDALAAEMGMDPLELRRRNNATHDVQGTPFSSKHLAEAYDLGAEKIGWADRPLAPRSMRDGDDWVGLGVSSTFYPANRIKASASARLLPDGTAQVHTAASDMGPGTYVSMTMVAADTLGLPLDKVRFALGDSDFPHAPVHGGSMTMASVGPAVRAACQAAVQAVIELAIDDDASPLAGASANDVRLEHGELIGPGGRETLMDAVRRHGEPVEATAASGPNKLQMLMPSDYVFHSYGCVFARVRVDARTGEPRVEKVVAVNDVGKVINPTTAASQTIGGVVMGIGMALMEEAILDPNFHRYANDTLAEYHALTNRDAPEIEAHFVGEPDYELNPLGARGVGEIATVGTSSAVINAITHATGVRVLSLPATLDKVLHAV</sequence>
<dbReference type="RefSeq" id="WP_311664735.1">
    <property type="nucleotide sequence ID" value="NZ_JAVRHT010000034.1"/>
</dbReference>
<evidence type="ECO:0000256" key="2">
    <source>
        <dbReference type="ARBA" id="ARBA00023002"/>
    </source>
</evidence>
<keyword evidence="1" id="KW-0500">Molybdenum</keyword>
<dbReference type="Gene3D" id="3.90.1170.50">
    <property type="entry name" value="Aldehyde oxidase/xanthine dehydrogenase, a/b hammerhead"/>
    <property type="match status" value="1"/>
</dbReference>
<protein>
    <submittedName>
        <fullName evidence="5">Xanthine dehydrogenase family protein molybdopterin-binding subunit</fullName>
    </submittedName>
</protein>
<gene>
    <name evidence="5" type="ORF">RM540_12880</name>
</gene>
<evidence type="ECO:0000256" key="3">
    <source>
        <dbReference type="SAM" id="MobiDB-lite"/>
    </source>
</evidence>
<reference evidence="5 6" key="1">
    <citation type="submission" date="2023-09" db="EMBL/GenBank/DDBJ databases">
        <authorList>
            <person name="Rey-Velasco X."/>
        </authorList>
    </citation>
    <scope>NUCLEOTIDE SEQUENCE [LARGE SCALE GENOMIC DNA]</scope>
    <source>
        <strain evidence="5 6">F394</strain>
    </source>
</reference>
<name>A0ABU3BTP5_9BACT</name>
<evidence type="ECO:0000259" key="4">
    <source>
        <dbReference type="SMART" id="SM01008"/>
    </source>
</evidence>
<feature type="region of interest" description="Disordered" evidence="3">
    <location>
        <begin position="149"/>
        <end position="188"/>
    </location>
</feature>
<proteinExistence type="predicted"/>
<evidence type="ECO:0000313" key="5">
    <source>
        <dbReference type="EMBL" id="MDT0632648.1"/>
    </source>
</evidence>
<dbReference type="PANTHER" id="PTHR11908">
    <property type="entry name" value="XANTHINE DEHYDROGENASE"/>
    <property type="match status" value="1"/>
</dbReference>
<dbReference type="Proteomes" id="UP001267426">
    <property type="component" value="Unassembled WGS sequence"/>
</dbReference>
<keyword evidence="6" id="KW-1185">Reference proteome</keyword>
<dbReference type="EMBL" id="JAVRHT010000034">
    <property type="protein sequence ID" value="MDT0632648.1"/>
    <property type="molecule type" value="Genomic_DNA"/>
</dbReference>
<comment type="caution">
    <text evidence="5">The sequence shown here is derived from an EMBL/GenBank/DDBJ whole genome shotgun (WGS) entry which is preliminary data.</text>
</comment>